<evidence type="ECO:0000313" key="2">
    <source>
        <dbReference type="Proteomes" id="UP001152130"/>
    </source>
</evidence>
<evidence type="ECO:0000313" key="1">
    <source>
        <dbReference type="EMBL" id="KAJ4007828.1"/>
    </source>
</evidence>
<name>A0A9W8U5S3_9HYPO</name>
<reference evidence="1" key="1">
    <citation type="submission" date="2022-10" db="EMBL/GenBank/DDBJ databases">
        <title>Fusarium specimens isolated from Avocado Roots.</title>
        <authorList>
            <person name="Stajich J."/>
            <person name="Roper C."/>
            <person name="Heimlech-Rivalta G."/>
        </authorList>
    </citation>
    <scope>NUCLEOTIDE SEQUENCE</scope>
    <source>
        <strain evidence="1">CF00143</strain>
    </source>
</reference>
<dbReference type="Proteomes" id="UP001152130">
    <property type="component" value="Unassembled WGS sequence"/>
</dbReference>
<dbReference type="EMBL" id="JAPDHF010000016">
    <property type="protein sequence ID" value="KAJ4007828.1"/>
    <property type="molecule type" value="Genomic_DNA"/>
</dbReference>
<protein>
    <submittedName>
        <fullName evidence="1">Uncharacterized protein</fullName>
    </submittedName>
</protein>
<dbReference type="OrthoDB" id="4777915at2759"/>
<accession>A0A9W8U5S3</accession>
<proteinExistence type="predicted"/>
<keyword evidence="2" id="KW-1185">Reference proteome</keyword>
<gene>
    <name evidence="1" type="ORF">NW766_009635</name>
</gene>
<comment type="caution">
    <text evidence="1">The sequence shown here is derived from an EMBL/GenBank/DDBJ whole genome shotgun (WGS) entry which is preliminary data.</text>
</comment>
<dbReference type="AlphaFoldDB" id="A0A9W8U5S3"/>
<sequence>MAQVGTDGIDPNLDFYRSILHLPPWERRECMQHLPESECDRVKVIVEREDDARRLEEAIAGRDLVEVALADPSEIIGGMQLKQTLLGQTIDSADENTMVERITKGKAQSRSELIGYIEGFDQNVTRLCLDAWKLVYCDNCYIDMGGVTLQETYETRLREEQLQMPVARARELVRDTRLKKARRNAKWMIPALEHLAKQPEPTQPNRELDKLFKRVLEISPIPDVLEELFEQHGTRESMERIWKSQEPEERLERIWKEVSPAPPTWIQKIITTQEQWGFVYYLSKEVDQKYGRNWKSTWIRINNTSPPSRVSWQSIHCQGRTHRSDLERLSTENWPIFQHDEELAEEDNLRKHFKQYIEENQSKTQEDEKIKKLMKKKKYRTLNEYTDVLSSGLQRNTFIVIPIELVEGNRKVQEGDFLDPGWVWAYDAGWDSTQAEAIINGEKYQGRVKVAKDSLKSWFYGACWEGVSLRDMWLKAQRHPEKMWICYTKELEEWSHEPYT</sequence>
<organism evidence="1 2">
    <name type="scientific">Fusarium irregulare</name>
    <dbReference type="NCBI Taxonomy" id="2494466"/>
    <lineage>
        <taxon>Eukaryota</taxon>
        <taxon>Fungi</taxon>
        <taxon>Dikarya</taxon>
        <taxon>Ascomycota</taxon>
        <taxon>Pezizomycotina</taxon>
        <taxon>Sordariomycetes</taxon>
        <taxon>Hypocreomycetidae</taxon>
        <taxon>Hypocreales</taxon>
        <taxon>Nectriaceae</taxon>
        <taxon>Fusarium</taxon>
        <taxon>Fusarium incarnatum-equiseti species complex</taxon>
    </lineage>
</organism>